<evidence type="ECO:0000313" key="2">
    <source>
        <dbReference type="EMBL" id="MCS0500207.1"/>
    </source>
</evidence>
<keyword evidence="1" id="KW-0472">Membrane</keyword>
<comment type="caution">
    <text evidence="2">The sequence shown here is derived from an EMBL/GenBank/DDBJ whole genome shotgun (WGS) entry which is preliminary data.</text>
</comment>
<evidence type="ECO:0000256" key="1">
    <source>
        <dbReference type="SAM" id="Phobius"/>
    </source>
</evidence>
<feature type="transmembrane region" description="Helical" evidence="1">
    <location>
        <begin position="16"/>
        <end position="38"/>
    </location>
</feature>
<name>A0ABT1ZHL3_9MICO</name>
<keyword evidence="1" id="KW-0812">Transmembrane</keyword>
<keyword evidence="3" id="KW-1185">Reference proteome</keyword>
<accession>A0ABT1ZHL3</accession>
<sequence>MDLDERIPMTTSERTAWIAAVLTPATVVGYLVVVAPQLASTPVDRLGWQAPMLWSMGINFVGTIVLTILATIVAGIGAGIRHEELDTSSDQRDRDIDRHGGRVALSISAAGLLAVLVLAMLELDAFWIGNAAFVVGAIGATAGSIAQIAAYRGTFRG</sequence>
<feature type="transmembrane region" description="Helical" evidence="1">
    <location>
        <begin position="101"/>
        <end position="121"/>
    </location>
</feature>
<protein>
    <recommendedName>
        <fullName evidence="4">DUF2231 domain-containing protein</fullName>
    </recommendedName>
</protein>
<organism evidence="2 3">
    <name type="scientific">Protaetiibacter mangrovi</name>
    <dbReference type="NCBI Taxonomy" id="2970926"/>
    <lineage>
        <taxon>Bacteria</taxon>
        <taxon>Bacillati</taxon>
        <taxon>Actinomycetota</taxon>
        <taxon>Actinomycetes</taxon>
        <taxon>Micrococcales</taxon>
        <taxon>Microbacteriaceae</taxon>
        <taxon>Protaetiibacter</taxon>
    </lineage>
</organism>
<proteinExistence type="predicted"/>
<reference evidence="2 3" key="1">
    <citation type="submission" date="2022-08" db="EMBL/GenBank/DDBJ databases">
        <authorList>
            <person name="Li F."/>
        </authorList>
    </citation>
    <scope>NUCLEOTIDE SEQUENCE [LARGE SCALE GENOMIC DNA]</scope>
    <source>
        <strain evidence="2 3">10F1B-8-1</strain>
    </source>
</reference>
<dbReference type="RefSeq" id="WP_258799346.1">
    <property type="nucleotide sequence ID" value="NZ_JANTHX010000008.1"/>
</dbReference>
<dbReference type="Proteomes" id="UP001205337">
    <property type="component" value="Unassembled WGS sequence"/>
</dbReference>
<gene>
    <name evidence="2" type="ORF">NUH29_11685</name>
</gene>
<evidence type="ECO:0000313" key="3">
    <source>
        <dbReference type="Proteomes" id="UP001205337"/>
    </source>
</evidence>
<feature type="transmembrane region" description="Helical" evidence="1">
    <location>
        <begin position="127"/>
        <end position="151"/>
    </location>
</feature>
<evidence type="ECO:0008006" key="4">
    <source>
        <dbReference type="Google" id="ProtNLM"/>
    </source>
</evidence>
<feature type="transmembrane region" description="Helical" evidence="1">
    <location>
        <begin position="58"/>
        <end position="80"/>
    </location>
</feature>
<keyword evidence="1" id="KW-1133">Transmembrane helix</keyword>
<dbReference type="EMBL" id="JANTHX010000008">
    <property type="protein sequence ID" value="MCS0500207.1"/>
    <property type="molecule type" value="Genomic_DNA"/>
</dbReference>